<gene>
    <name evidence="1" type="ORF">GA0070623_5968</name>
</gene>
<dbReference type="AlphaFoldDB" id="A0A1C5KFL7"/>
<reference evidence="2" key="1">
    <citation type="submission" date="2016-06" db="EMBL/GenBank/DDBJ databases">
        <authorList>
            <person name="Varghese N."/>
            <person name="Submissions Spin"/>
        </authorList>
    </citation>
    <scope>NUCLEOTIDE SEQUENCE [LARGE SCALE GENOMIC DNA]</scope>
    <source>
        <strain evidence="2">DSM 44983</strain>
    </source>
</reference>
<name>A0A1C5KFL7_9ACTN</name>
<protein>
    <submittedName>
        <fullName evidence="1">Uncharacterized protein</fullName>
    </submittedName>
</protein>
<organism evidence="1 2">
    <name type="scientific">Micromonospora rifamycinica</name>
    <dbReference type="NCBI Taxonomy" id="291594"/>
    <lineage>
        <taxon>Bacteria</taxon>
        <taxon>Bacillati</taxon>
        <taxon>Actinomycetota</taxon>
        <taxon>Actinomycetes</taxon>
        <taxon>Micromonosporales</taxon>
        <taxon>Micromonosporaceae</taxon>
        <taxon>Micromonospora</taxon>
    </lineage>
</organism>
<dbReference type="Proteomes" id="UP000198226">
    <property type="component" value="Chromosome I"/>
</dbReference>
<keyword evidence="2" id="KW-1185">Reference proteome</keyword>
<proteinExistence type="predicted"/>
<evidence type="ECO:0000313" key="1">
    <source>
        <dbReference type="EMBL" id="SCG81584.1"/>
    </source>
</evidence>
<accession>A0A1C5KFL7</accession>
<dbReference type="EMBL" id="LT607752">
    <property type="protein sequence ID" value="SCG81584.1"/>
    <property type="molecule type" value="Genomic_DNA"/>
</dbReference>
<sequence length="130" mass="14587">MVAVVDRPVVMFPPRRRELGRWLPPWLTPARSRPVTPDSLDGEGVGSEADLWGYAIRREWPDGAHDLFGFTSRADVALRRLDRDRGYWRGGPVRPTAVLLVTASADEVVAHPVRGCRKSSCPDSLQWGQR</sequence>
<evidence type="ECO:0000313" key="2">
    <source>
        <dbReference type="Proteomes" id="UP000198226"/>
    </source>
</evidence>